<feature type="transmembrane region" description="Helical" evidence="1">
    <location>
        <begin position="242"/>
        <end position="260"/>
    </location>
</feature>
<dbReference type="STRING" id="630515.SAMN04489812_0652"/>
<name>A0A1H1NUD6_9ACTN</name>
<feature type="transmembrane region" description="Helical" evidence="1">
    <location>
        <begin position="298"/>
        <end position="321"/>
    </location>
</feature>
<sequence>MTVTAKPTGPNAAADLRAAGALVGAVLVGAVGGYAVATLAGLRDVRWANTQVASLASAAGGLVLGAITSAVLLGRRGPAFLIRAPGPIVGWPGTRLGAGSLVLAPLLLLAGELVRSGHFYFFPDQLAAMESARGTILTSYALYTAGLVLMIPAFVALASMIGREHPVWGFWAATIAVVGSTVRIFQEGISFLALQLVGAQGLETATKAVDATYGAWYVLETLNGSDNLAWAVLAIGAYRARVLGWAPALAVAFMMTHYSGVLKGTDLNSLTGALLLAAALVPLGLRLWAAAEPVSRKVWWLGVVAIAALVLQYLIAVLSGFRSLG</sequence>
<gene>
    <name evidence="2" type="ORF">SAMN04489812_0652</name>
</gene>
<feature type="transmembrane region" description="Helical" evidence="1">
    <location>
        <begin position="135"/>
        <end position="161"/>
    </location>
</feature>
<dbReference type="AlphaFoldDB" id="A0A1H1NUD6"/>
<keyword evidence="1" id="KW-0472">Membrane</keyword>
<protein>
    <submittedName>
        <fullName evidence="2">Uncharacterized protein</fullName>
    </submittedName>
</protein>
<feature type="transmembrane region" description="Helical" evidence="1">
    <location>
        <begin position="20"/>
        <end position="40"/>
    </location>
</feature>
<evidence type="ECO:0000256" key="1">
    <source>
        <dbReference type="SAM" id="Phobius"/>
    </source>
</evidence>
<reference evidence="2 3" key="1">
    <citation type="submission" date="2016-10" db="EMBL/GenBank/DDBJ databases">
        <authorList>
            <person name="de Groot N.N."/>
        </authorList>
    </citation>
    <scope>NUCLEOTIDE SEQUENCE [LARGE SCALE GENOMIC DNA]</scope>
    <source>
        <strain evidence="2 3">DSM 21800</strain>
    </source>
</reference>
<keyword evidence="1" id="KW-0812">Transmembrane</keyword>
<evidence type="ECO:0000313" key="2">
    <source>
        <dbReference type="EMBL" id="SDS02586.1"/>
    </source>
</evidence>
<proteinExistence type="predicted"/>
<feature type="transmembrane region" description="Helical" evidence="1">
    <location>
        <begin position="167"/>
        <end position="185"/>
    </location>
</feature>
<feature type="transmembrane region" description="Helical" evidence="1">
    <location>
        <begin position="272"/>
        <end position="291"/>
    </location>
</feature>
<accession>A0A1H1NUD6</accession>
<dbReference type="EMBL" id="LT629772">
    <property type="protein sequence ID" value="SDS02586.1"/>
    <property type="molecule type" value="Genomic_DNA"/>
</dbReference>
<keyword evidence="1" id="KW-1133">Transmembrane helix</keyword>
<keyword evidence="3" id="KW-1185">Reference proteome</keyword>
<dbReference type="Proteomes" id="UP000199103">
    <property type="component" value="Chromosome I"/>
</dbReference>
<feature type="transmembrane region" description="Helical" evidence="1">
    <location>
        <begin position="52"/>
        <end position="73"/>
    </location>
</feature>
<dbReference type="RefSeq" id="WP_091519780.1">
    <property type="nucleotide sequence ID" value="NZ_LT629772.1"/>
</dbReference>
<evidence type="ECO:0000313" key="3">
    <source>
        <dbReference type="Proteomes" id="UP000199103"/>
    </source>
</evidence>
<organism evidence="2 3">
    <name type="scientific">Microlunatus soli</name>
    <dbReference type="NCBI Taxonomy" id="630515"/>
    <lineage>
        <taxon>Bacteria</taxon>
        <taxon>Bacillati</taxon>
        <taxon>Actinomycetota</taxon>
        <taxon>Actinomycetes</taxon>
        <taxon>Propionibacteriales</taxon>
        <taxon>Propionibacteriaceae</taxon>
        <taxon>Microlunatus</taxon>
    </lineage>
</organism>
<dbReference type="OrthoDB" id="3294110at2"/>